<dbReference type="OrthoDB" id="1103805at2759"/>
<keyword evidence="10" id="KW-0677">Repeat</keyword>
<evidence type="ECO:0000256" key="12">
    <source>
        <dbReference type="ARBA" id="ARBA00022777"/>
    </source>
</evidence>
<evidence type="ECO:0000256" key="3">
    <source>
        <dbReference type="ARBA" id="ARBA00022475"/>
    </source>
</evidence>
<feature type="domain" description="Protein kinase" evidence="20">
    <location>
        <begin position="1"/>
        <end position="189"/>
    </location>
</feature>
<dbReference type="GO" id="GO:0005886">
    <property type="term" value="C:plasma membrane"/>
    <property type="evidence" value="ECO:0007669"/>
    <property type="project" value="UniProtKB-SubCell"/>
</dbReference>
<keyword evidence="6" id="KW-0433">Leucine-rich repeat</keyword>
<dbReference type="RefSeq" id="XP_021837027.1">
    <property type="nucleotide sequence ID" value="XM_021981335.2"/>
</dbReference>
<evidence type="ECO:0000256" key="7">
    <source>
        <dbReference type="ARBA" id="ARBA00022679"/>
    </source>
</evidence>
<evidence type="ECO:0000256" key="19">
    <source>
        <dbReference type="ARBA" id="ARBA00048679"/>
    </source>
</evidence>
<keyword evidence="16" id="KW-0675">Receptor</keyword>
<keyword evidence="4" id="KW-0723">Serine/threonine-protein kinase</keyword>
<evidence type="ECO:0000256" key="2">
    <source>
        <dbReference type="ARBA" id="ARBA00012513"/>
    </source>
</evidence>
<keyword evidence="3" id="KW-1003">Cell membrane</keyword>
<keyword evidence="13" id="KW-0067">ATP-binding</keyword>
<evidence type="ECO:0000256" key="10">
    <source>
        <dbReference type="ARBA" id="ARBA00022737"/>
    </source>
</evidence>
<accession>A0A9R0HU21</accession>
<dbReference type="FunFam" id="1.10.510.10:FF:000358">
    <property type="entry name" value="Putative leucine-rich repeat receptor-like serine/threonine-protein kinase"/>
    <property type="match status" value="1"/>
</dbReference>
<evidence type="ECO:0000259" key="20">
    <source>
        <dbReference type="PROSITE" id="PS50011"/>
    </source>
</evidence>
<gene>
    <name evidence="22" type="primary">LOC110776768</name>
</gene>
<evidence type="ECO:0000256" key="1">
    <source>
        <dbReference type="ARBA" id="ARBA00004162"/>
    </source>
</evidence>
<organism evidence="21 22">
    <name type="scientific">Spinacia oleracea</name>
    <name type="common">Spinach</name>
    <dbReference type="NCBI Taxonomy" id="3562"/>
    <lineage>
        <taxon>Eukaryota</taxon>
        <taxon>Viridiplantae</taxon>
        <taxon>Streptophyta</taxon>
        <taxon>Embryophyta</taxon>
        <taxon>Tracheophyta</taxon>
        <taxon>Spermatophyta</taxon>
        <taxon>Magnoliopsida</taxon>
        <taxon>eudicotyledons</taxon>
        <taxon>Gunneridae</taxon>
        <taxon>Pentapetalae</taxon>
        <taxon>Caryophyllales</taxon>
        <taxon>Chenopodiaceae</taxon>
        <taxon>Chenopodioideae</taxon>
        <taxon>Anserineae</taxon>
        <taxon>Spinacia</taxon>
    </lineage>
</organism>
<dbReference type="SUPFAM" id="SSF56112">
    <property type="entry name" value="Protein kinase-like (PK-like)"/>
    <property type="match status" value="1"/>
</dbReference>
<keyword evidence="11" id="KW-0547">Nucleotide-binding</keyword>
<evidence type="ECO:0000256" key="6">
    <source>
        <dbReference type="ARBA" id="ARBA00022614"/>
    </source>
</evidence>
<keyword evidence="17" id="KW-0325">Glycoprotein</keyword>
<evidence type="ECO:0000256" key="18">
    <source>
        <dbReference type="ARBA" id="ARBA00047899"/>
    </source>
</evidence>
<dbReference type="GO" id="GO:0004674">
    <property type="term" value="F:protein serine/threonine kinase activity"/>
    <property type="evidence" value="ECO:0000318"/>
    <property type="project" value="GO_Central"/>
</dbReference>
<comment type="subcellular location">
    <subcellularLocation>
        <location evidence="1">Cell membrane</location>
        <topology evidence="1">Single-pass membrane protein</topology>
    </subcellularLocation>
</comment>
<evidence type="ECO:0000256" key="4">
    <source>
        <dbReference type="ARBA" id="ARBA00022527"/>
    </source>
</evidence>
<proteinExistence type="predicted"/>
<dbReference type="KEGG" id="soe:110776768"/>
<evidence type="ECO:0000256" key="15">
    <source>
        <dbReference type="ARBA" id="ARBA00023136"/>
    </source>
</evidence>
<sequence length="246" mass="27883">MDFQRKDFKALVYEFMPNGSLDRWLHQDGNLSLLQRVDLAIDVAHALNYLHHECGNSIVHCDLKPNNILLHHDMVARVSDFGLAKVLARPLHPNQSSSVAVRGTIGYVAPEYGLGAEASPKADIYSYGILLLELMTSKRPTDNMFMEENLHMYSKDALHDRVLKIVDSTLLEHENEEVESSEIKTQVVLQNREECITLVVKIGVACSNQLPCDRMKISDVIIELQEARKILLISKQRQTFSTITQM</sequence>
<dbReference type="GO" id="GO:0005524">
    <property type="term" value="F:ATP binding"/>
    <property type="evidence" value="ECO:0007669"/>
    <property type="project" value="UniProtKB-KW"/>
</dbReference>
<keyword evidence="15" id="KW-0472">Membrane</keyword>
<evidence type="ECO:0000256" key="5">
    <source>
        <dbReference type="ARBA" id="ARBA00022553"/>
    </source>
</evidence>
<comment type="catalytic activity">
    <reaction evidence="18">
        <text>L-threonyl-[protein] + ATP = O-phospho-L-threonyl-[protein] + ADP + H(+)</text>
        <dbReference type="Rhea" id="RHEA:46608"/>
        <dbReference type="Rhea" id="RHEA-COMP:11060"/>
        <dbReference type="Rhea" id="RHEA-COMP:11605"/>
        <dbReference type="ChEBI" id="CHEBI:15378"/>
        <dbReference type="ChEBI" id="CHEBI:30013"/>
        <dbReference type="ChEBI" id="CHEBI:30616"/>
        <dbReference type="ChEBI" id="CHEBI:61977"/>
        <dbReference type="ChEBI" id="CHEBI:456216"/>
        <dbReference type="EC" id="2.7.11.1"/>
    </reaction>
</comment>
<evidence type="ECO:0000313" key="21">
    <source>
        <dbReference type="Proteomes" id="UP000813463"/>
    </source>
</evidence>
<keyword evidence="12" id="KW-0418">Kinase</keyword>
<keyword evidence="5" id="KW-0597">Phosphoprotein</keyword>
<dbReference type="EC" id="2.7.11.1" evidence="2"/>
<dbReference type="Proteomes" id="UP000813463">
    <property type="component" value="Chromosome 3"/>
</dbReference>
<evidence type="ECO:0000256" key="8">
    <source>
        <dbReference type="ARBA" id="ARBA00022692"/>
    </source>
</evidence>
<dbReference type="PROSITE" id="PS00108">
    <property type="entry name" value="PROTEIN_KINASE_ST"/>
    <property type="match status" value="1"/>
</dbReference>
<reference evidence="22" key="2">
    <citation type="submission" date="2025-08" db="UniProtKB">
        <authorList>
            <consortium name="RefSeq"/>
        </authorList>
    </citation>
    <scope>IDENTIFICATION</scope>
    <source>
        <tissue evidence="22">Leaf</tissue>
    </source>
</reference>
<dbReference type="Gene3D" id="1.10.510.10">
    <property type="entry name" value="Transferase(Phosphotransferase) domain 1"/>
    <property type="match status" value="1"/>
</dbReference>
<dbReference type="GO" id="GO:0016020">
    <property type="term" value="C:membrane"/>
    <property type="evidence" value="ECO:0000318"/>
    <property type="project" value="GO_Central"/>
</dbReference>
<evidence type="ECO:0000256" key="11">
    <source>
        <dbReference type="ARBA" id="ARBA00022741"/>
    </source>
</evidence>
<keyword evidence="7" id="KW-0808">Transferase</keyword>
<evidence type="ECO:0000256" key="14">
    <source>
        <dbReference type="ARBA" id="ARBA00022989"/>
    </source>
</evidence>
<protein>
    <recommendedName>
        <fullName evidence="2">non-specific serine/threonine protein kinase</fullName>
        <ecNumber evidence="2">2.7.11.1</ecNumber>
    </recommendedName>
</protein>
<keyword evidence="8" id="KW-0812">Transmembrane</keyword>
<evidence type="ECO:0000256" key="16">
    <source>
        <dbReference type="ARBA" id="ARBA00023170"/>
    </source>
</evidence>
<comment type="catalytic activity">
    <reaction evidence="19">
        <text>L-seryl-[protein] + ATP = O-phospho-L-seryl-[protein] + ADP + H(+)</text>
        <dbReference type="Rhea" id="RHEA:17989"/>
        <dbReference type="Rhea" id="RHEA-COMP:9863"/>
        <dbReference type="Rhea" id="RHEA-COMP:11604"/>
        <dbReference type="ChEBI" id="CHEBI:15378"/>
        <dbReference type="ChEBI" id="CHEBI:29999"/>
        <dbReference type="ChEBI" id="CHEBI:30616"/>
        <dbReference type="ChEBI" id="CHEBI:83421"/>
        <dbReference type="ChEBI" id="CHEBI:456216"/>
        <dbReference type="EC" id="2.7.11.1"/>
    </reaction>
</comment>
<dbReference type="InterPro" id="IPR051564">
    <property type="entry name" value="LRR_receptor-like_kinase"/>
</dbReference>
<evidence type="ECO:0000256" key="13">
    <source>
        <dbReference type="ARBA" id="ARBA00022840"/>
    </source>
</evidence>
<dbReference type="PROSITE" id="PS50011">
    <property type="entry name" value="PROTEIN_KINASE_DOM"/>
    <property type="match status" value="1"/>
</dbReference>
<evidence type="ECO:0000256" key="17">
    <source>
        <dbReference type="ARBA" id="ARBA00023180"/>
    </source>
</evidence>
<reference evidence="21" key="1">
    <citation type="journal article" date="2021" name="Nat. Commun.">
        <title>Genomic analyses provide insights into spinach domestication and the genetic basis of agronomic traits.</title>
        <authorList>
            <person name="Cai X."/>
            <person name="Sun X."/>
            <person name="Xu C."/>
            <person name="Sun H."/>
            <person name="Wang X."/>
            <person name="Ge C."/>
            <person name="Zhang Z."/>
            <person name="Wang Q."/>
            <person name="Fei Z."/>
            <person name="Jiao C."/>
            <person name="Wang Q."/>
        </authorList>
    </citation>
    <scope>NUCLEOTIDE SEQUENCE [LARGE SCALE GENOMIC DNA]</scope>
    <source>
        <strain evidence="21">cv. Varoflay</strain>
    </source>
</reference>
<keyword evidence="14" id="KW-1133">Transmembrane helix</keyword>
<evidence type="ECO:0000313" key="22">
    <source>
        <dbReference type="RefSeq" id="XP_021837027.1"/>
    </source>
</evidence>
<dbReference type="AlphaFoldDB" id="A0A9R0HU21"/>
<dbReference type="Pfam" id="PF00069">
    <property type="entry name" value="Pkinase"/>
    <property type="match status" value="1"/>
</dbReference>
<dbReference type="PANTHER" id="PTHR48055:SF55">
    <property type="entry name" value="PROTEIN KINASE DOMAIN-CONTAINING PROTEIN"/>
    <property type="match status" value="1"/>
</dbReference>
<keyword evidence="21" id="KW-1185">Reference proteome</keyword>
<dbReference type="SMART" id="SM00220">
    <property type="entry name" value="S_TKc"/>
    <property type="match status" value="1"/>
</dbReference>
<evidence type="ECO:0000256" key="9">
    <source>
        <dbReference type="ARBA" id="ARBA00022729"/>
    </source>
</evidence>
<dbReference type="InterPro" id="IPR011009">
    <property type="entry name" value="Kinase-like_dom_sf"/>
</dbReference>
<dbReference type="InterPro" id="IPR000719">
    <property type="entry name" value="Prot_kinase_dom"/>
</dbReference>
<dbReference type="InterPro" id="IPR008271">
    <property type="entry name" value="Ser/Thr_kinase_AS"/>
</dbReference>
<keyword evidence="9" id="KW-0732">Signal</keyword>
<dbReference type="GeneID" id="110776768"/>
<dbReference type="PANTHER" id="PTHR48055">
    <property type="entry name" value="LEUCINE-RICH REPEAT RECEPTOR PROTEIN KINASE EMS1"/>
    <property type="match status" value="1"/>
</dbReference>
<name>A0A9R0HU21_SPIOL</name>